<evidence type="ECO:0000313" key="3">
    <source>
        <dbReference type="Proteomes" id="UP001183585"/>
    </source>
</evidence>
<accession>A0ABU2CPM8</accession>
<feature type="region of interest" description="Disordered" evidence="1">
    <location>
        <begin position="1"/>
        <end position="22"/>
    </location>
</feature>
<name>A0ABU2CPM8_9MICO</name>
<evidence type="ECO:0000313" key="2">
    <source>
        <dbReference type="EMBL" id="MDR7383309.1"/>
    </source>
</evidence>
<feature type="compositionally biased region" description="Basic residues" evidence="1">
    <location>
        <begin position="1"/>
        <end position="16"/>
    </location>
</feature>
<protein>
    <submittedName>
        <fullName evidence="2">Uncharacterized protein</fullName>
    </submittedName>
</protein>
<sequence length="241" mass="26425">MHVKQARSVSGRHKRNACPLGERAVRSQHASLFGSDCVVACRPGCLTPSRSPDGRISRERRLASHHATSARSRAREPATRPPPFASDLMSTSARGRSAPIPHSFHVKQGPPNSSDRRSPSREPSTQTPYGHRRLQPCDRPKTGLTSPSLHIDLPKRLRVQQFRAGRDPTTDPGPRPRRPRPRRASRPARQSTAGSASRATTKEREPSPQATAPVPRETSCAVRPTSLDAPARSSSTQRPRP</sequence>
<comment type="caution">
    <text evidence="2">The sequence shown here is derived from an EMBL/GenBank/DDBJ whole genome shotgun (WGS) entry which is preliminary data.</text>
</comment>
<dbReference type="Proteomes" id="UP001183585">
    <property type="component" value="Unassembled WGS sequence"/>
</dbReference>
<feature type="region of interest" description="Disordered" evidence="1">
    <location>
        <begin position="48"/>
        <end position="241"/>
    </location>
</feature>
<organism evidence="2 3">
    <name type="scientific">Promicromonospora iranensis</name>
    <dbReference type="NCBI Taxonomy" id="1105144"/>
    <lineage>
        <taxon>Bacteria</taxon>
        <taxon>Bacillati</taxon>
        <taxon>Actinomycetota</taxon>
        <taxon>Actinomycetes</taxon>
        <taxon>Micrococcales</taxon>
        <taxon>Promicromonosporaceae</taxon>
        <taxon>Promicromonospora</taxon>
    </lineage>
</organism>
<dbReference type="EMBL" id="JAVDYE010000001">
    <property type="protein sequence ID" value="MDR7383309.1"/>
    <property type="molecule type" value="Genomic_DNA"/>
</dbReference>
<keyword evidence="3" id="KW-1185">Reference proteome</keyword>
<gene>
    <name evidence="2" type="ORF">J2S48_002824</name>
</gene>
<feature type="compositionally biased region" description="Polar residues" evidence="1">
    <location>
        <begin position="232"/>
        <end position="241"/>
    </location>
</feature>
<feature type="compositionally biased region" description="Basic residues" evidence="1">
    <location>
        <begin position="175"/>
        <end position="186"/>
    </location>
</feature>
<feature type="compositionally biased region" description="Basic and acidic residues" evidence="1">
    <location>
        <begin position="52"/>
        <end position="62"/>
    </location>
</feature>
<feature type="compositionally biased region" description="Polar residues" evidence="1">
    <location>
        <begin position="190"/>
        <end position="199"/>
    </location>
</feature>
<reference evidence="2 3" key="1">
    <citation type="submission" date="2023-07" db="EMBL/GenBank/DDBJ databases">
        <title>Sequencing the genomes of 1000 actinobacteria strains.</title>
        <authorList>
            <person name="Klenk H.-P."/>
        </authorList>
    </citation>
    <scope>NUCLEOTIDE SEQUENCE [LARGE SCALE GENOMIC DNA]</scope>
    <source>
        <strain evidence="2 3">DSM 45554</strain>
    </source>
</reference>
<proteinExistence type="predicted"/>
<evidence type="ECO:0000256" key="1">
    <source>
        <dbReference type="SAM" id="MobiDB-lite"/>
    </source>
</evidence>